<accession>A0ABN8Z288</accession>
<reference evidence="2" key="1">
    <citation type="submission" date="2023-04" db="EMBL/GenBank/DDBJ databases">
        <authorList>
            <consortium name="ELIXIR-Norway"/>
        </authorList>
    </citation>
    <scope>NUCLEOTIDE SEQUENCE [LARGE SCALE GENOMIC DNA]</scope>
</reference>
<organism evidence="2 3">
    <name type="scientific">Rangifer tarandus platyrhynchus</name>
    <name type="common">Svalbard reindeer</name>
    <dbReference type="NCBI Taxonomy" id="3082113"/>
    <lineage>
        <taxon>Eukaryota</taxon>
        <taxon>Metazoa</taxon>
        <taxon>Chordata</taxon>
        <taxon>Craniata</taxon>
        <taxon>Vertebrata</taxon>
        <taxon>Euteleostomi</taxon>
        <taxon>Mammalia</taxon>
        <taxon>Eutheria</taxon>
        <taxon>Laurasiatheria</taxon>
        <taxon>Artiodactyla</taxon>
        <taxon>Ruminantia</taxon>
        <taxon>Pecora</taxon>
        <taxon>Cervidae</taxon>
        <taxon>Odocoileinae</taxon>
        <taxon>Rangifer</taxon>
    </lineage>
</organism>
<gene>
    <name evidence="2" type="ORF">MRATA1EN1_LOCUS16912</name>
</gene>
<feature type="compositionally biased region" description="Low complexity" evidence="1">
    <location>
        <begin position="14"/>
        <end position="28"/>
    </location>
</feature>
<dbReference type="Proteomes" id="UP001176941">
    <property type="component" value="Chromosome 27"/>
</dbReference>
<sequence>MTLGQPPRNDLGRRAGLGPRRAGPGLPACPFNPAVRREHVSGAPGGTRAPPPRRQLYFEHCLWPAARRLGSAVCLASLLLILFLQSSPLPFIRPRLEVGTPPISPPPPQAHTHSTRSNPGVETQKTSSRGSARLVQDAGAISPSPSDSPVPLPPAPATREGTVPPTAPCPACAQCPTGSPQNLPILPSLSDCPRRYLFSLSFSFLLCERGAGGKRRRNSFPA</sequence>
<feature type="region of interest" description="Disordered" evidence="1">
    <location>
        <begin position="1"/>
        <end position="28"/>
    </location>
</feature>
<protein>
    <submittedName>
        <fullName evidence="2">Uncharacterized protein</fullName>
    </submittedName>
</protein>
<evidence type="ECO:0000256" key="1">
    <source>
        <dbReference type="SAM" id="MobiDB-lite"/>
    </source>
</evidence>
<keyword evidence="3" id="KW-1185">Reference proteome</keyword>
<evidence type="ECO:0000313" key="3">
    <source>
        <dbReference type="Proteomes" id="UP001176941"/>
    </source>
</evidence>
<feature type="compositionally biased region" description="Polar residues" evidence="1">
    <location>
        <begin position="111"/>
        <end position="130"/>
    </location>
</feature>
<evidence type="ECO:0000313" key="2">
    <source>
        <dbReference type="EMBL" id="CAI9167950.1"/>
    </source>
</evidence>
<dbReference type="EMBL" id="OX459963">
    <property type="protein sequence ID" value="CAI9167950.1"/>
    <property type="molecule type" value="Genomic_DNA"/>
</dbReference>
<name>A0ABN8Z288_RANTA</name>
<feature type="region of interest" description="Disordered" evidence="1">
    <location>
        <begin position="100"/>
        <end position="163"/>
    </location>
</feature>
<feature type="compositionally biased region" description="Pro residues" evidence="1">
    <location>
        <begin position="146"/>
        <end position="156"/>
    </location>
</feature>
<proteinExistence type="predicted"/>